<sequence length="127" mass="14458">MSKKKLIEVVASPTFNRNIRTLAKKYRSIRSDVQPIIEQLESGELPGDQIQETNYTVFKLRVRNSDIQKGKSGGYRLIYYLKTATGIILLTIYTKSEQVDIAAAEIKDIIADYEQSSVENIETKENI</sequence>
<name>A0A8J7JZ84_9CYAN</name>
<organism evidence="1 2">
    <name type="scientific">Plectonema cf. radiosum LEGE 06105</name>
    <dbReference type="NCBI Taxonomy" id="945769"/>
    <lineage>
        <taxon>Bacteria</taxon>
        <taxon>Bacillati</taxon>
        <taxon>Cyanobacteriota</taxon>
        <taxon>Cyanophyceae</taxon>
        <taxon>Oscillatoriophycideae</taxon>
        <taxon>Oscillatoriales</taxon>
        <taxon>Microcoleaceae</taxon>
        <taxon>Plectonema</taxon>
    </lineage>
</organism>
<comment type="caution">
    <text evidence="1">The sequence shown here is derived from an EMBL/GenBank/DDBJ whole genome shotgun (WGS) entry which is preliminary data.</text>
</comment>
<keyword evidence="2" id="KW-1185">Reference proteome</keyword>
<dbReference type="RefSeq" id="WP_193917784.1">
    <property type="nucleotide sequence ID" value="NZ_JADEWL010000011.1"/>
</dbReference>
<dbReference type="AlphaFoldDB" id="A0A8J7JZ84"/>
<dbReference type="PIRSF" id="PIRSF039032">
    <property type="entry name" value="HigB-2"/>
    <property type="match status" value="1"/>
</dbReference>
<dbReference type="Proteomes" id="UP000620559">
    <property type="component" value="Unassembled WGS sequence"/>
</dbReference>
<dbReference type="InterPro" id="IPR009387">
    <property type="entry name" value="HigB-2"/>
</dbReference>
<evidence type="ECO:0000313" key="1">
    <source>
        <dbReference type="EMBL" id="MBE9212131.1"/>
    </source>
</evidence>
<dbReference type="EMBL" id="JADEWL010000011">
    <property type="protein sequence ID" value="MBE9212131.1"/>
    <property type="molecule type" value="Genomic_DNA"/>
</dbReference>
<protein>
    <submittedName>
        <fullName evidence="1">Type II toxin-antitoxin system RelE/ParE family toxin</fullName>
    </submittedName>
</protein>
<evidence type="ECO:0000313" key="2">
    <source>
        <dbReference type="Proteomes" id="UP000620559"/>
    </source>
</evidence>
<reference evidence="1" key="1">
    <citation type="submission" date="2020-10" db="EMBL/GenBank/DDBJ databases">
        <authorList>
            <person name="Castelo-Branco R."/>
            <person name="Eusebio N."/>
            <person name="Adriana R."/>
            <person name="Vieira A."/>
            <person name="Brugerolle De Fraissinette N."/>
            <person name="Rezende De Castro R."/>
            <person name="Schneider M.P."/>
            <person name="Vasconcelos V."/>
            <person name="Leao P.N."/>
        </authorList>
    </citation>
    <scope>NUCLEOTIDE SEQUENCE</scope>
    <source>
        <strain evidence="1">LEGE 06105</strain>
    </source>
</reference>
<accession>A0A8J7JZ84</accession>
<proteinExistence type="predicted"/>
<gene>
    <name evidence="1" type="ORF">IQ247_05290</name>
</gene>